<comment type="caution">
    <text evidence="1">The sequence shown here is derived from an EMBL/GenBank/DDBJ whole genome shotgun (WGS) entry which is preliminary data.</text>
</comment>
<name>A0ABQ8UDM0_9EUKA</name>
<accession>A0ABQ8UDM0</accession>
<protein>
    <submittedName>
        <fullName evidence="1">Thioredoxin domain</fullName>
    </submittedName>
</protein>
<organism evidence="1 2">
    <name type="scientific">Paratrimastix pyriformis</name>
    <dbReference type="NCBI Taxonomy" id="342808"/>
    <lineage>
        <taxon>Eukaryota</taxon>
        <taxon>Metamonada</taxon>
        <taxon>Preaxostyla</taxon>
        <taxon>Paratrimastigidae</taxon>
        <taxon>Paratrimastix</taxon>
    </lineage>
</organism>
<evidence type="ECO:0000313" key="1">
    <source>
        <dbReference type="EMBL" id="KAJ4457359.1"/>
    </source>
</evidence>
<evidence type="ECO:0000313" key="2">
    <source>
        <dbReference type="Proteomes" id="UP001141327"/>
    </source>
</evidence>
<proteinExistence type="predicted"/>
<dbReference type="Gene3D" id="3.40.30.10">
    <property type="entry name" value="Glutaredoxin"/>
    <property type="match status" value="1"/>
</dbReference>
<keyword evidence="2" id="KW-1185">Reference proteome</keyword>
<dbReference type="EMBL" id="JAPMOS010000048">
    <property type="protein sequence ID" value="KAJ4457359.1"/>
    <property type="molecule type" value="Genomic_DNA"/>
</dbReference>
<dbReference type="InterPro" id="IPR036249">
    <property type="entry name" value="Thioredoxin-like_sf"/>
</dbReference>
<dbReference type="SUPFAM" id="SSF52833">
    <property type="entry name" value="Thioredoxin-like"/>
    <property type="match status" value="1"/>
</dbReference>
<sequence length="189" mass="22139">MDMREMLGQVVMNTAKAMESQIDDQLDSMKNIDDMEALRAKRLMELRMQEQNRAKYISLGHGRMTDIADEREFFPEAKKSERIILHFYRPGNRYADMLDEHLRKLAPQHFETRFMRANAEACPFLTERLRIQVLPSLVLIKQGKVDYIIAGMDEIGGERTTTQRVEWVLGQHTIINKPEAEPDEDEERD</sequence>
<gene>
    <name evidence="1" type="ORF">PAPYR_7167</name>
</gene>
<reference evidence="1" key="1">
    <citation type="journal article" date="2022" name="bioRxiv">
        <title>Genomics of Preaxostyla Flagellates Illuminates Evolutionary Transitions and the Path Towards Mitochondrial Loss.</title>
        <authorList>
            <person name="Novak L.V.F."/>
            <person name="Treitli S.C."/>
            <person name="Pyrih J."/>
            <person name="Halakuc P."/>
            <person name="Pipaliya S.V."/>
            <person name="Vacek V."/>
            <person name="Brzon O."/>
            <person name="Soukal P."/>
            <person name="Eme L."/>
            <person name="Dacks J.B."/>
            <person name="Karnkowska A."/>
            <person name="Elias M."/>
            <person name="Hampl V."/>
        </authorList>
    </citation>
    <scope>NUCLEOTIDE SEQUENCE</scope>
    <source>
        <strain evidence="1">RCP-MX</strain>
    </source>
</reference>
<dbReference type="Proteomes" id="UP001141327">
    <property type="component" value="Unassembled WGS sequence"/>
</dbReference>
<dbReference type="PANTHER" id="PTHR21148">
    <property type="entry name" value="THIOREDOXIN DOMAIN-CONTAINING PROTEIN 9"/>
    <property type="match status" value="1"/>
</dbReference>